<dbReference type="PANTHER" id="PTHR33202">
    <property type="entry name" value="ZINC UPTAKE REGULATION PROTEIN"/>
    <property type="match status" value="1"/>
</dbReference>
<keyword evidence="4 8" id="KW-0805">Transcription regulation</keyword>
<proteinExistence type="inferred from homology"/>
<evidence type="ECO:0000256" key="5">
    <source>
        <dbReference type="ARBA" id="ARBA00023125"/>
    </source>
</evidence>
<keyword evidence="10" id="KW-1185">Reference proteome</keyword>
<evidence type="ECO:0000256" key="4">
    <source>
        <dbReference type="ARBA" id="ARBA00023015"/>
    </source>
</evidence>
<accession>C5BKR5</accession>
<comment type="cofactor">
    <cofactor evidence="7">
        <name>Zn(2+)</name>
        <dbReference type="ChEBI" id="CHEBI:29105"/>
    </cofactor>
    <text evidence="7">Binds 1 zinc ion per subunit.</text>
</comment>
<name>C5BKR5_TERTT</name>
<feature type="binding site" evidence="7">
    <location>
        <position position="155"/>
    </location>
    <ligand>
        <name>Zn(2+)</name>
        <dbReference type="ChEBI" id="CHEBI:29105"/>
    </ligand>
</feature>
<dbReference type="InterPro" id="IPR002481">
    <property type="entry name" value="FUR"/>
</dbReference>
<evidence type="ECO:0000256" key="8">
    <source>
        <dbReference type="RuleBase" id="RU364037"/>
    </source>
</evidence>
<keyword evidence="3 7" id="KW-0862">Zinc</keyword>
<keyword evidence="6 8" id="KW-0804">Transcription</keyword>
<evidence type="ECO:0000256" key="2">
    <source>
        <dbReference type="ARBA" id="ARBA00022491"/>
    </source>
</evidence>
<dbReference type="GO" id="GO:0005829">
    <property type="term" value="C:cytosol"/>
    <property type="evidence" value="ECO:0007669"/>
    <property type="project" value="TreeGrafter"/>
</dbReference>
<dbReference type="GO" id="GO:0000976">
    <property type="term" value="F:transcription cis-regulatory region binding"/>
    <property type="evidence" value="ECO:0007669"/>
    <property type="project" value="TreeGrafter"/>
</dbReference>
<dbReference type="OrthoDB" id="9801127at2"/>
<dbReference type="Pfam" id="PF01475">
    <property type="entry name" value="FUR"/>
    <property type="match status" value="1"/>
</dbReference>
<dbReference type="InterPro" id="IPR043135">
    <property type="entry name" value="Fur_C"/>
</dbReference>
<dbReference type="CDD" id="cd07153">
    <property type="entry name" value="Fur_like"/>
    <property type="match status" value="1"/>
</dbReference>
<evidence type="ECO:0000256" key="6">
    <source>
        <dbReference type="ARBA" id="ARBA00023163"/>
    </source>
</evidence>
<dbReference type="GO" id="GO:1900376">
    <property type="term" value="P:regulation of secondary metabolite biosynthetic process"/>
    <property type="evidence" value="ECO:0007669"/>
    <property type="project" value="TreeGrafter"/>
</dbReference>
<dbReference type="eggNOG" id="COG0735">
    <property type="taxonomic scope" value="Bacteria"/>
</dbReference>
<evidence type="ECO:0000256" key="7">
    <source>
        <dbReference type="PIRSR" id="PIRSR602481-1"/>
    </source>
</evidence>
<dbReference type="STRING" id="377629.TERTU_0053"/>
<keyword evidence="5 8" id="KW-0238">DNA-binding</keyword>
<organism evidence="9 10">
    <name type="scientific">Teredinibacter turnerae (strain ATCC 39867 / T7901)</name>
    <dbReference type="NCBI Taxonomy" id="377629"/>
    <lineage>
        <taxon>Bacteria</taxon>
        <taxon>Pseudomonadati</taxon>
        <taxon>Pseudomonadota</taxon>
        <taxon>Gammaproteobacteria</taxon>
        <taxon>Cellvibrionales</taxon>
        <taxon>Cellvibrionaceae</taxon>
        <taxon>Teredinibacter</taxon>
    </lineage>
</organism>
<comment type="subunit">
    <text evidence="8">Homodimer.</text>
</comment>
<dbReference type="InterPro" id="IPR036388">
    <property type="entry name" value="WH-like_DNA-bd_sf"/>
</dbReference>
<sequence length="160" mass="17866">MSSTERSHDHTACIKSALHNADLVCRRAGARLTPLRRQVLELVWQSHKPLGAYALMEMLQANSDRKRVAPPTVYRALDFLIEQRLIHKVHSLNAYLGCSNPRSDHSDALFICTQCGFTEEVPSHSIQQAINLSASQQRFTVQQKVLEIVGICGECRGSKG</sequence>
<keyword evidence="8" id="KW-0963">Cytoplasm</keyword>
<dbReference type="PANTHER" id="PTHR33202:SF6">
    <property type="entry name" value="ZINC UPTAKE REGULATION PROTEIN"/>
    <property type="match status" value="1"/>
</dbReference>
<comment type="subcellular location">
    <subcellularLocation>
        <location evidence="8">Cytoplasm</location>
    </subcellularLocation>
</comment>
<dbReference type="KEGG" id="ttu:TERTU_0053"/>
<dbReference type="GO" id="GO:0045892">
    <property type="term" value="P:negative regulation of DNA-templated transcription"/>
    <property type="evidence" value="ECO:0007669"/>
    <property type="project" value="TreeGrafter"/>
</dbReference>
<dbReference type="AlphaFoldDB" id="C5BKR5"/>
<dbReference type="RefSeq" id="WP_015816832.1">
    <property type="nucleotide sequence ID" value="NC_012997.1"/>
</dbReference>
<feature type="binding site" evidence="7">
    <location>
        <position position="115"/>
    </location>
    <ligand>
        <name>Zn(2+)</name>
        <dbReference type="ChEBI" id="CHEBI:29105"/>
    </ligand>
</feature>
<dbReference type="GO" id="GO:0008270">
    <property type="term" value="F:zinc ion binding"/>
    <property type="evidence" value="ECO:0007669"/>
    <property type="project" value="TreeGrafter"/>
</dbReference>
<dbReference type="EMBL" id="CP001614">
    <property type="protein sequence ID" value="ACR10720.1"/>
    <property type="molecule type" value="Genomic_DNA"/>
</dbReference>
<keyword evidence="7 8" id="KW-0479">Metal-binding</keyword>
<dbReference type="Gene3D" id="3.30.1490.190">
    <property type="match status" value="1"/>
</dbReference>
<evidence type="ECO:0000313" key="10">
    <source>
        <dbReference type="Proteomes" id="UP000009080"/>
    </source>
</evidence>
<keyword evidence="8" id="KW-0408">Iron</keyword>
<evidence type="ECO:0000313" key="9">
    <source>
        <dbReference type="EMBL" id="ACR10720.1"/>
    </source>
</evidence>
<dbReference type="SUPFAM" id="SSF46785">
    <property type="entry name" value="Winged helix' DNA-binding domain"/>
    <property type="match status" value="1"/>
</dbReference>
<dbReference type="GO" id="GO:0003700">
    <property type="term" value="F:DNA-binding transcription factor activity"/>
    <property type="evidence" value="ECO:0007669"/>
    <property type="project" value="UniProtKB-UniRule"/>
</dbReference>
<dbReference type="Proteomes" id="UP000009080">
    <property type="component" value="Chromosome"/>
</dbReference>
<dbReference type="Gene3D" id="1.10.10.10">
    <property type="entry name" value="Winged helix-like DNA-binding domain superfamily/Winged helix DNA-binding domain"/>
    <property type="match status" value="1"/>
</dbReference>
<reference evidence="9 10" key="1">
    <citation type="journal article" date="2009" name="PLoS ONE">
        <title>The complete genome of Teredinibacter turnerae T7901: an intracellular endosymbiont of marine wood-boring bivalves (shipworms).</title>
        <authorList>
            <person name="Yang J.C."/>
            <person name="Madupu R."/>
            <person name="Durkin A.S."/>
            <person name="Ekborg N.A."/>
            <person name="Pedamallu C.S."/>
            <person name="Hostetler J.B."/>
            <person name="Radune D."/>
            <person name="Toms B.S."/>
            <person name="Henrissat B."/>
            <person name="Coutinho P.M."/>
            <person name="Schwarz S."/>
            <person name="Field L."/>
            <person name="Trindade-Silva A.E."/>
            <person name="Soares C.A.G."/>
            <person name="Elshahawi S."/>
            <person name="Hanora A."/>
            <person name="Schmidt E.W."/>
            <person name="Haygood M.G."/>
            <person name="Posfai J."/>
            <person name="Benner J."/>
            <person name="Madinger C."/>
            <person name="Nove J."/>
            <person name="Anton B."/>
            <person name="Chaudhary K."/>
            <person name="Foster J."/>
            <person name="Holman A."/>
            <person name="Kumar S."/>
            <person name="Lessard P.A."/>
            <person name="Luyten Y.A."/>
            <person name="Slatko B."/>
            <person name="Wood N."/>
            <person name="Wu B."/>
            <person name="Teplitski M."/>
            <person name="Mougous J.D."/>
            <person name="Ward N."/>
            <person name="Eisen J.A."/>
            <person name="Badger J.H."/>
            <person name="Distel D.L."/>
        </authorList>
    </citation>
    <scope>NUCLEOTIDE SEQUENCE [LARGE SCALE GENOMIC DNA]</scope>
    <source>
        <strain evidence="10">ATCC 39867 / T7901</strain>
    </source>
</reference>
<feature type="binding site" evidence="7">
    <location>
        <position position="152"/>
    </location>
    <ligand>
        <name>Zn(2+)</name>
        <dbReference type="ChEBI" id="CHEBI:29105"/>
    </ligand>
</feature>
<evidence type="ECO:0000256" key="3">
    <source>
        <dbReference type="ARBA" id="ARBA00022833"/>
    </source>
</evidence>
<evidence type="ECO:0000256" key="1">
    <source>
        <dbReference type="ARBA" id="ARBA00007957"/>
    </source>
</evidence>
<feature type="binding site" evidence="7">
    <location>
        <position position="112"/>
    </location>
    <ligand>
        <name>Zn(2+)</name>
        <dbReference type="ChEBI" id="CHEBI:29105"/>
    </ligand>
</feature>
<dbReference type="InterPro" id="IPR036390">
    <property type="entry name" value="WH_DNA-bd_sf"/>
</dbReference>
<dbReference type="HOGENOM" id="CLU_096072_2_1_6"/>
<protein>
    <recommendedName>
        <fullName evidence="8">Ferric uptake regulation protein</fullName>
    </recommendedName>
</protein>
<comment type="similarity">
    <text evidence="1 8">Belongs to the Fur family.</text>
</comment>
<keyword evidence="2 8" id="KW-0678">Repressor</keyword>
<gene>
    <name evidence="8" type="primary">fur</name>
    <name evidence="9" type="ordered locus">TERTU_0053</name>
</gene>